<keyword evidence="3 5" id="KW-0067">ATP-binding</keyword>
<organism evidence="5 6">
    <name type="scientific">Deinococcus roseus</name>
    <dbReference type="NCBI Taxonomy" id="392414"/>
    <lineage>
        <taxon>Bacteria</taxon>
        <taxon>Thermotogati</taxon>
        <taxon>Deinococcota</taxon>
        <taxon>Deinococci</taxon>
        <taxon>Deinococcales</taxon>
        <taxon>Deinococcaceae</taxon>
        <taxon>Deinococcus</taxon>
    </lineage>
</organism>
<dbReference type="Gene3D" id="3.40.50.300">
    <property type="entry name" value="P-loop containing nucleotide triphosphate hydrolases"/>
    <property type="match status" value="1"/>
</dbReference>
<name>A0ABQ2CT72_9DEIO</name>
<dbReference type="PANTHER" id="PTHR42939">
    <property type="entry name" value="ABC TRANSPORTER ATP-BINDING PROTEIN ALBC-RELATED"/>
    <property type="match status" value="1"/>
</dbReference>
<evidence type="ECO:0000256" key="2">
    <source>
        <dbReference type="ARBA" id="ARBA00022741"/>
    </source>
</evidence>
<comment type="caution">
    <text evidence="5">The sequence shown here is derived from an EMBL/GenBank/DDBJ whole genome shotgun (WGS) entry which is preliminary data.</text>
</comment>
<dbReference type="EMBL" id="BMOD01000001">
    <property type="protein sequence ID" value="GGJ18350.1"/>
    <property type="molecule type" value="Genomic_DNA"/>
</dbReference>
<dbReference type="PROSITE" id="PS50893">
    <property type="entry name" value="ABC_TRANSPORTER_2"/>
    <property type="match status" value="1"/>
</dbReference>
<evidence type="ECO:0000256" key="1">
    <source>
        <dbReference type="ARBA" id="ARBA00022448"/>
    </source>
</evidence>
<feature type="domain" description="ABC transporter" evidence="4">
    <location>
        <begin position="11"/>
        <end position="216"/>
    </location>
</feature>
<dbReference type="SUPFAM" id="SSF52540">
    <property type="entry name" value="P-loop containing nucleoside triphosphate hydrolases"/>
    <property type="match status" value="1"/>
</dbReference>
<dbReference type="SMART" id="SM00382">
    <property type="entry name" value="AAA"/>
    <property type="match status" value="1"/>
</dbReference>
<dbReference type="PANTHER" id="PTHR42939:SF1">
    <property type="entry name" value="ABC TRANSPORTER ATP-BINDING PROTEIN ALBC-RELATED"/>
    <property type="match status" value="1"/>
</dbReference>
<dbReference type="Pfam" id="PF00005">
    <property type="entry name" value="ABC_tran"/>
    <property type="match status" value="1"/>
</dbReference>
<evidence type="ECO:0000256" key="3">
    <source>
        <dbReference type="ARBA" id="ARBA00022840"/>
    </source>
</evidence>
<proteinExistence type="predicted"/>
<keyword evidence="1" id="KW-0813">Transport</keyword>
<gene>
    <name evidence="5" type="primary">ecsA</name>
    <name evidence="5" type="ORF">GCM10008938_00640</name>
</gene>
<evidence type="ECO:0000313" key="6">
    <source>
        <dbReference type="Proteomes" id="UP000632222"/>
    </source>
</evidence>
<dbReference type="InterPro" id="IPR027417">
    <property type="entry name" value="P-loop_NTPase"/>
</dbReference>
<keyword evidence="6" id="KW-1185">Reference proteome</keyword>
<sequence length="216" mass="24009">MVQKGRDMLPLKVKDFSVKLQNRVIIERADFEVKKSEIVHLIGHNGAGKSTLLRGMIGLFPSKGEVKVAGENPRSIAGRKQFVYVPDEPALYEDLTLQEHVQYVAALYEKPEAPILEWLERFHLTDRLKDFPATHSRGMRQKLSLSLALGLNLPLTLLDEPYNALDQAAQEALSHGIRDAAQHGNGVLLSAHQTETTQILKAQVARVQDGMVSKTA</sequence>
<dbReference type="Proteomes" id="UP000632222">
    <property type="component" value="Unassembled WGS sequence"/>
</dbReference>
<dbReference type="InterPro" id="IPR003439">
    <property type="entry name" value="ABC_transporter-like_ATP-bd"/>
</dbReference>
<keyword evidence="2" id="KW-0547">Nucleotide-binding</keyword>
<dbReference type="GO" id="GO:0005524">
    <property type="term" value="F:ATP binding"/>
    <property type="evidence" value="ECO:0007669"/>
    <property type="project" value="UniProtKB-KW"/>
</dbReference>
<evidence type="ECO:0000259" key="4">
    <source>
        <dbReference type="PROSITE" id="PS50893"/>
    </source>
</evidence>
<accession>A0ABQ2CT72</accession>
<dbReference type="InterPro" id="IPR051782">
    <property type="entry name" value="ABC_Transporter_VariousFunc"/>
</dbReference>
<dbReference type="InterPro" id="IPR003593">
    <property type="entry name" value="AAA+_ATPase"/>
</dbReference>
<reference evidence="6" key="1">
    <citation type="journal article" date="2019" name="Int. J. Syst. Evol. Microbiol.">
        <title>The Global Catalogue of Microorganisms (GCM) 10K type strain sequencing project: providing services to taxonomists for standard genome sequencing and annotation.</title>
        <authorList>
            <consortium name="The Broad Institute Genomics Platform"/>
            <consortium name="The Broad Institute Genome Sequencing Center for Infectious Disease"/>
            <person name="Wu L."/>
            <person name="Ma J."/>
        </authorList>
    </citation>
    <scope>NUCLEOTIDE SEQUENCE [LARGE SCALE GENOMIC DNA]</scope>
    <source>
        <strain evidence="6">JCM 14370</strain>
    </source>
</reference>
<protein>
    <submittedName>
        <fullName evidence="5">ABC-type transporter ATP-binding protein EcsA</fullName>
    </submittedName>
</protein>
<evidence type="ECO:0000313" key="5">
    <source>
        <dbReference type="EMBL" id="GGJ18350.1"/>
    </source>
</evidence>